<dbReference type="PANTHER" id="PTHR43167">
    <property type="entry name" value="PUTATIVE (AFU_ORTHOLOGUE AFUA_6G01830)-RELATED"/>
    <property type="match status" value="1"/>
</dbReference>
<name>A0A7C3SIG0_9BACT</name>
<dbReference type="EMBL" id="DTHB01000016">
    <property type="protein sequence ID" value="HGB14059.1"/>
    <property type="molecule type" value="Genomic_DNA"/>
</dbReference>
<dbReference type="InterPro" id="IPR002935">
    <property type="entry name" value="SAM_O-MeTrfase"/>
</dbReference>
<evidence type="ECO:0000313" key="4">
    <source>
        <dbReference type="EMBL" id="HGB14059.1"/>
    </source>
</evidence>
<keyword evidence="3" id="KW-0949">S-adenosyl-L-methionine</keyword>
<protein>
    <submittedName>
        <fullName evidence="4">O-methyltransferase</fullName>
    </submittedName>
</protein>
<dbReference type="Gene3D" id="3.40.50.150">
    <property type="entry name" value="Vaccinia Virus protein VP39"/>
    <property type="match status" value="1"/>
</dbReference>
<dbReference type="Pfam" id="PF01596">
    <property type="entry name" value="Methyltransf_3"/>
    <property type="match status" value="1"/>
</dbReference>
<dbReference type="GO" id="GO:0032259">
    <property type="term" value="P:methylation"/>
    <property type="evidence" value="ECO:0007669"/>
    <property type="project" value="UniProtKB-KW"/>
</dbReference>
<proteinExistence type="predicted"/>
<dbReference type="PROSITE" id="PS51682">
    <property type="entry name" value="SAM_OMT_I"/>
    <property type="match status" value="1"/>
</dbReference>
<dbReference type="InterPro" id="IPR029063">
    <property type="entry name" value="SAM-dependent_MTases_sf"/>
</dbReference>
<dbReference type="CDD" id="cd02440">
    <property type="entry name" value="AdoMet_MTases"/>
    <property type="match status" value="1"/>
</dbReference>
<reference evidence="4" key="1">
    <citation type="journal article" date="2020" name="mSystems">
        <title>Genome- and Community-Level Interaction Insights into Carbon Utilization and Element Cycling Functions of Hydrothermarchaeota in Hydrothermal Sediment.</title>
        <authorList>
            <person name="Zhou Z."/>
            <person name="Liu Y."/>
            <person name="Xu W."/>
            <person name="Pan J."/>
            <person name="Luo Z.H."/>
            <person name="Li M."/>
        </authorList>
    </citation>
    <scope>NUCLEOTIDE SEQUENCE [LARGE SCALE GENOMIC DNA]</scope>
    <source>
        <strain evidence="4">SpSt-776</strain>
    </source>
</reference>
<dbReference type="PANTHER" id="PTHR43167:SF1">
    <property type="entry name" value="PUTATIVE (AFU_ORTHOLOGUE AFUA_6G01830)-RELATED"/>
    <property type="match status" value="1"/>
</dbReference>
<dbReference type="AlphaFoldDB" id="A0A7C3SIG0"/>
<comment type="caution">
    <text evidence="4">The sequence shown here is derived from an EMBL/GenBank/DDBJ whole genome shotgun (WGS) entry which is preliminary data.</text>
</comment>
<keyword evidence="1 4" id="KW-0489">Methyltransferase</keyword>
<dbReference type="SUPFAM" id="SSF53335">
    <property type="entry name" value="S-adenosyl-L-methionine-dependent methyltransferases"/>
    <property type="match status" value="1"/>
</dbReference>
<accession>A0A7C3SIG0</accession>
<sequence length="204" mass="21961">MAMISDPAQYFRSLIPPRDEVLLELESEARAEGIPIVGPVVGELLYILARAIQAKAILELGAATGYSAIYLARGCQPQHGQVISLERDEGMAARARTNIAKAGLADLVKVRVGEALELMGKLAGPFDLIFMDIDKEEYLPALAHCHRLLKPGGLLIADNVGFAAADPFNQAIFADPCWRMVSLFCLLPAHSPEQDGLSIALKVA</sequence>
<keyword evidence="2 4" id="KW-0808">Transferase</keyword>
<gene>
    <name evidence="4" type="ORF">ENV62_02310</name>
</gene>
<dbReference type="GO" id="GO:0008171">
    <property type="term" value="F:O-methyltransferase activity"/>
    <property type="evidence" value="ECO:0007669"/>
    <property type="project" value="InterPro"/>
</dbReference>
<evidence type="ECO:0000256" key="2">
    <source>
        <dbReference type="ARBA" id="ARBA00022679"/>
    </source>
</evidence>
<evidence type="ECO:0000256" key="1">
    <source>
        <dbReference type="ARBA" id="ARBA00022603"/>
    </source>
</evidence>
<evidence type="ECO:0000256" key="3">
    <source>
        <dbReference type="ARBA" id="ARBA00022691"/>
    </source>
</evidence>
<organism evidence="4">
    <name type="scientific">Desulfobacca acetoxidans</name>
    <dbReference type="NCBI Taxonomy" id="60893"/>
    <lineage>
        <taxon>Bacteria</taxon>
        <taxon>Pseudomonadati</taxon>
        <taxon>Thermodesulfobacteriota</taxon>
        <taxon>Desulfobaccia</taxon>
        <taxon>Desulfobaccales</taxon>
        <taxon>Desulfobaccaceae</taxon>
        <taxon>Desulfobacca</taxon>
    </lineage>
</organism>